<keyword evidence="2" id="KW-0596">Phosphopantetheine</keyword>
<dbReference type="Gene3D" id="3.40.50.980">
    <property type="match status" value="2"/>
</dbReference>
<dbReference type="Pfam" id="PF00668">
    <property type="entry name" value="Condensation"/>
    <property type="match status" value="3"/>
</dbReference>
<dbReference type="SUPFAM" id="SSF51197">
    <property type="entry name" value="Clavaminate synthase-like"/>
    <property type="match status" value="1"/>
</dbReference>
<evidence type="ECO:0000256" key="4">
    <source>
        <dbReference type="ARBA" id="ARBA00023002"/>
    </source>
</evidence>
<dbReference type="Pfam" id="PF13193">
    <property type="entry name" value="AMP-binding_C"/>
    <property type="match status" value="1"/>
</dbReference>
<name>A0A3Q8U1P2_9PSED</name>
<evidence type="ECO:0000259" key="6">
    <source>
        <dbReference type="PROSITE" id="PS50075"/>
    </source>
</evidence>
<comment type="cofactor">
    <cofactor evidence="1">
        <name>pantetheine 4'-phosphate</name>
        <dbReference type="ChEBI" id="CHEBI:47942"/>
    </cofactor>
</comment>
<protein>
    <submittedName>
        <fullName evidence="7">Amino acid adenylation domain-containing protein</fullName>
    </submittedName>
</protein>
<accession>A0A3Q8U1P2</accession>
<feature type="domain" description="Carrier" evidence="6">
    <location>
        <begin position="1012"/>
        <end position="1086"/>
    </location>
</feature>
<dbReference type="PANTHER" id="PTHR45527:SF1">
    <property type="entry name" value="FATTY ACID SYNTHASE"/>
    <property type="match status" value="1"/>
</dbReference>
<dbReference type="InterPro" id="IPR003819">
    <property type="entry name" value="TauD/TfdA-like"/>
</dbReference>
<dbReference type="InterPro" id="IPR020806">
    <property type="entry name" value="PKS_PP-bd"/>
</dbReference>
<sequence>MTTSHSQHAASTGQQALWQYHQLNPTSPAYNMVAARELRADLDPATLCRAFARVVEHCETLHCGYREQNGVVFMYHPGQVRVNASVEHNDSLDSKGVADWIEQHADQPFDLAAADICRLRLLQCQGRLYLCMAAHHISGDFLSVEWMLKLTFAAYHAELTGEPLVLPQAGLYFDWLDEQRELQAEHKLGAAAAYWREQLTGNPTALTLAADRPRPRTPGFAGGEVELLLDQARSDQLRQLAEAHGVSLYVVLATLFQVFMHRYTGQDDFLIGTPTMDRHKARYKELIGFTLNSLPLRARFGHAPSLADCLRDTAQQLREALRHRRYPAALLQQEVASGPLFHCMMTYMPSRRDDAFADYSVREHLFTQRGAANELNLRWQDDGIQLLAQWRYRSDLFDAERIARLAEDFAWFAGNALAHLDAPVHQLPAAPPANSARRAGACQPPAFATATAAFDHQVRNHGQRTALRDADGSLSYAELDQAASALAERLREAGAGAGQIIAITLPRSRALITAMLASWKLGAAYLCLDPTLPTARQRQLLEDSAASVLIDPTHTLHGLARNASVASADAHPLQLAYLIYTSGSTGTPKAVRVTQGNLIHYAEAVLKPLALSPDASLTALASVAADLGYTAWFGALLSGRTLQLISDELASAPEELAQFLASNPVDCLKIVPSHLGALLAVAEPQRLLPRQCLVLGGEGLDLALIRRIQALAPGCRIVNHYGPTESTVGCLTHAVQDDAPSLSGFAPVGQPLDNVQAQVLDQHLTLLPLGSIGELYIGGAGVADGYLGQPGLTARQFIPDPFSGLGQRLYRTGDRVRMLASGAIEFLGRMDDQVKIRGFRVEPGEVEACLRACAGVREAAVLARALNEGEAPRLIAYLVAEPGLDHDRLRRQLAEQLPEPLVPSLYLELDRLPRLGNGKVDRHNLPLPTPGQPAAQQQDAPRDPVEAVLLTLWREILDKPTLSIHDDFFAQGGDSIMALQLIAKARKAQLKFTPKHFFAHPTIARLAATLDSPLKALEAQLLAVWREVLERPDIGREDDFFGVGGDSIIALQVIAKARKLGVKFSPKELFAHPRIDALALLVSQRQPTQPAPVTPAPATPASVSVSLGADQRQALQPLVGTALEDAYPLSPLQKGLLFHSLLEGASGVYVNQLQAELQGPLDAERYLAAWHATFAAHPLMRTAILWQGLDEPMQGVCSELTLPVQRLDWSALDATQRQQALDAYCQADRAQGFDPQRPPLQRVALIYLDAQHSWLIWSRHHLIADGWSSVMLMEEILARYNGLAVPSRPPYRDYIAWLAAQPAEHSLQYWQQHLANFEGVGSLPALNPAEPVTPRYHSHSLRLSEAHSRRLNDLGKACRVTLNTLMQAAWGLLLARGNNHTEVMFGVTSSGRPDALADAGQMLGVFINTLPLRLRTAPDMALCDYLQQVQAVSVAMREHEQTPLAQILQQHPRGAGLFDTLLVFQNLPALSERQLQAGELTFKVLDNLEQTSYGLTVEVLPGRCLEVLFSADAQRLPAVALERLGDDLLNLLQALDCPPDTRLEQLTTLSPAQHRRLLDWGLNPADYSLEHSWEARVAAQVAAHPERIVARCAEQSLTYAQLWQHSERLARGLQALGARPDQPVALLAERGIEWFCLMVATLRAGCAWLPLEPSQPPARWQQVLARLEAPLVVCSQAYAEPLASVYQGHRALPADLLEMSATGMLPSEPARADQLAYVLFTSGSTGQPKGVMVPRAGMLNNMLAKLRPLGLNADDVIAQTAPACFDISVWQTLTAPLFGACVEIIGDHLVRDPQALLQLVRERRVSLLEPVPALLQAMLESLDGQPLPLPHLRWVLPTGEALPVATAQEWFRHYPQIPLMNAYGPAECSDDVAFQPLYQAPGQGANVAIGRPTANSELYVLGHDLQPVADGVVGELAIGGIGVSRGYLADPARTAASFIPNPFGAPGSRLYLSGDLARWDADGVLQYLGRKDFQLKLRGFRIEPGEIEAHLERHPDVLRAMVSLQHLGGSDMLVGYWQGRSGHQLDDNLLAQHVRDSLPAYMVPSLWVAMDTWPTNANGKVDRKALPPPSLQQAEVEPLASENERLLGELWATLLPAQPLGRNSHFFEAGGHSLLATRLIARVRQRCALELPLRSVFEAPLLWQLAARLDALAAEPAQATAGPQLLPVARQAHMPLSLSQQRLWMVDRLHGPSAAYNMAASLTLDGPLEMPALRATFNALLARHEVLRSSYQDIDGEPITLIAEQLELDVTLRDLSALDDAQRQQVAEQESLDNLRLPFDLRQAPLIRARVLKLGEQQHLLLLALHHMVADGWSVGVLVNEFSQLYANLREGRQAPLPALPVQYADYAAWQRQCLQGAALEREVDFWQGQLHDAPQVLALPSDWPRPAQADARGAARALEIPAPLLARLEALALAEGVSLYMLLLASFELLLHAVTGADDLLLGTDVAGREEANLEGLIGFFVNVLPLRSRRLAGESLRAFLGRTRDTCLQALEHQALPFDRIVEALQVPRERSRNPLVQALFVLQNTPEGDFSIPGLEVRMRPAAERTSKFDMALFLERHGEVMRGDWVYARALFKGERIDALIDAWLNLLQQVVDQPHAALAHFTVTLPTVETPALAKPAPSSSKLDKLKKLPARAAAPRPLIRTSALQPGREFPLLIEPVAPDLDPVGWAQSSRDLIDTLLCQHGGLLFRGFALDDPKAFEAFAEAIHPGLFGGYGDLPKKEGGRNIYRSTPYPEREMILFHNESSHLPRSPRKQWFYCEQPSPVGGATPIVDCRELYRQLPPELAEAFERKGLLYVRTFTERLDVNWREFFKTDSREQVEDLCRASNTEFRWLANDELQTRTRCPAVIRHPLSGERSFFNQLQLHHTLCLEPQVREDLLNMVGQERMPRQVYFGDGSPIDDASMALIGRLYEACAVRFDWQRGDVVMLDNLIAAHARDPYEGPRKIAVAMGDMHEPAQLAARHTAMELQDQTAQ</sequence>
<dbReference type="Gene3D" id="3.30.559.10">
    <property type="entry name" value="Chloramphenicol acetyltransferase-like domain"/>
    <property type="match status" value="3"/>
</dbReference>
<dbReference type="InterPro" id="IPR001242">
    <property type="entry name" value="Condensation_dom"/>
</dbReference>
<proteinExistence type="predicted"/>
<dbReference type="GO" id="GO:0005829">
    <property type="term" value="C:cytosol"/>
    <property type="evidence" value="ECO:0007669"/>
    <property type="project" value="TreeGrafter"/>
</dbReference>
<dbReference type="SMART" id="SM00823">
    <property type="entry name" value="PKS_PP"/>
    <property type="match status" value="3"/>
</dbReference>
<evidence type="ECO:0000256" key="3">
    <source>
        <dbReference type="ARBA" id="ARBA00022553"/>
    </source>
</evidence>
<keyword evidence="3" id="KW-0597">Phosphoprotein</keyword>
<keyword evidence="4" id="KW-0560">Oxidoreductase</keyword>
<dbReference type="PROSITE" id="PS00012">
    <property type="entry name" value="PHOSPHOPANTETHEINE"/>
    <property type="match status" value="2"/>
</dbReference>
<dbReference type="InterPro" id="IPR025110">
    <property type="entry name" value="AMP-bd_C"/>
</dbReference>
<evidence type="ECO:0000256" key="5">
    <source>
        <dbReference type="SAM" id="MobiDB-lite"/>
    </source>
</evidence>
<dbReference type="GO" id="GO:0044550">
    <property type="term" value="P:secondary metabolite biosynthetic process"/>
    <property type="evidence" value="ECO:0007669"/>
    <property type="project" value="TreeGrafter"/>
</dbReference>
<dbReference type="NCBIfam" id="TIGR01733">
    <property type="entry name" value="AA-adenyl-dom"/>
    <property type="match status" value="2"/>
</dbReference>
<dbReference type="InterPro" id="IPR036736">
    <property type="entry name" value="ACP-like_sf"/>
</dbReference>
<dbReference type="SUPFAM" id="SSF47336">
    <property type="entry name" value="ACP-like"/>
    <property type="match status" value="3"/>
</dbReference>
<reference evidence="7 8" key="1">
    <citation type="submission" date="2018-12" db="EMBL/GenBank/DDBJ databases">
        <authorList>
            <person name="Li S."/>
            <person name="Yang R."/>
            <person name="Chen G."/>
            <person name="Zou L."/>
            <person name="Zhang C."/>
            <person name="Chen Y."/>
            <person name="Liu Z."/>
            <person name="Li Y."/>
            <person name="Yan Y."/>
            <person name="Huang M."/>
            <person name="Chen T."/>
        </authorList>
    </citation>
    <scope>NUCLEOTIDE SEQUENCE [LARGE SCALE GENOMIC DNA]</scope>
    <source>
        <strain evidence="7 8">1257</strain>
    </source>
</reference>
<dbReference type="Gene3D" id="3.30.559.30">
    <property type="entry name" value="Nonribosomal peptide synthetase, condensation domain"/>
    <property type="match status" value="3"/>
</dbReference>
<feature type="domain" description="Carrier" evidence="6">
    <location>
        <begin position="940"/>
        <end position="1014"/>
    </location>
</feature>
<dbReference type="CDD" id="cd19543">
    <property type="entry name" value="DCL_NRPS"/>
    <property type="match status" value="1"/>
</dbReference>
<evidence type="ECO:0000313" key="7">
    <source>
        <dbReference type="EMBL" id="AZL69428.1"/>
    </source>
</evidence>
<dbReference type="InterPro" id="IPR045851">
    <property type="entry name" value="AMP-bd_C_sf"/>
</dbReference>
<dbReference type="InterPro" id="IPR023213">
    <property type="entry name" value="CAT-like_dom_sf"/>
</dbReference>
<dbReference type="Gene3D" id="3.40.50.12780">
    <property type="entry name" value="N-terminal domain of ligase-like"/>
    <property type="match status" value="1"/>
</dbReference>
<organism evidence="7 8">
    <name type="scientific">Pseudomonas entomophila</name>
    <dbReference type="NCBI Taxonomy" id="312306"/>
    <lineage>
        <taxon>Bacteria</taxon>
        <taxon>Pseudomonadati</taxon>
        <taxon>Pseudomonadota</taxon>
        <taxon>Gammaproteobacteria</taxon>
        <taxon>Pseudomonadales</taxon>
        <taxon>Pseudomonadaceae</taxon>
        <taxon>Pseudomonas</taxon>
    </lineage>
</organism>
<dbReference type="KEGG" id="pory:EJA05_17670"/>
<dbReference type="PROSITE" id="PS50075">
    <property type="entry name" value="CARRIER"/>
    <property type="match status" value="3"/>
</dbReference>
<dbReference type="EMBL" id="CP034338">
    <property type="protein sequence ID" value="AZL69428.1"/>
    <property type="molecule type" value="Genomic_DNA"/>
</dbReference>
<dbReference type="InterPro" id="IPR006162">
    <property type="entry name" value="Ppantetheine_attach_site"/>
</dbReference>
<feature type="domain" description="Carrier" evidence="6">
    <location>
        <begin position="2078"/>
        <end position="2153"/>
    </location>
</feature>
<dbReference type="GO" id="GO:0016706">
    <property type="term" value="F:2-oxoglutarate-dependent dioxygenase activity"/>
    <property type="evidence" value="ECO:0007669"/>
    <property type="project" value="UniProtKB-ARBA"/>
</dbReference>
<dbReference type="CDD" id="cd05930">
    <property type="entry name" value="A_NRPS"/>
    <property type="match status" value="2"/>
</dbReference>
<dbReference type="OrthoDB" id="9757559at2"/>
<dbReference type="InterPro" id="IPR042099">
    <property type="entry name" value="ANL_N_sf"/>
</dbReference>
<evidence type="ECO:0000313" key="8">
    <source>
        <dbReference type="Proteomes" id="UP000268230"/>
    </source>
</evidence>
<gene>
    <name evidence="7" type="ORF">EJA05_17670</name>
</gene>
<dbReference type="Pfam" id="PF02668">
    <property type="entry name" value="TauD"/>
    <property type="match status" value="1"/>
</dbReference>
<dbReference type="Gene3D" id="3.60.130.10">
    <property type="entry name" value="Clavaminate synthase-like"/>
    <property type="match status" value="1"/>
</dbReference>
<dbReference type="Gene3D" id="1.10.1200.10">
    <property type="entry name" value="ACP-like"/>
    <property type="match status" value="3"/>
</dbReference>
<dbReference type="Pfam" id="PF00550">
    <property type="entry name" value="PP-binding"/>
    <property type="match status" value="3"/>
</dbReference>
<dbReference type="Gene3D" id="3.30.300.30">
    <property type="match status" value="2"/>
</dbReference>
<feature type="region of interest" description="Disordered" evidence="5">
    <location>
        <begin position="919"/>
        <end position="941"/>
    </location>
</feature>
<dbReference type="InterPro" id="IPR042098">
    <property type="entry name" value="TauD-like_sf"/>
</dbReference>
<dbReference type="PANTHER" id="PTHR45527">
    <property type="entry name" value="NONRIBOSOMAL PEPTIDE SYNTHETASE"/>
    <property type="match status" value="1"/>
</dbReference>
<dbReference type="InterPro" id="IPR000873">
    <property type="entry name" value="AMP-dep_synth/lig_dom"/>
</dbReference>
<dbReference type="SUPFAM" id="SSF56801">
    <property type="entry name" value="Acetyl-CoA synthetase-like"/>
    <property type="match status" value="2"/>
</dbReference>
<dbReference type="SUPFAM" id="SSF52777">
    <property type="entry name" value="CoA-dependent acyltransferases"/>
    <property type="match status" value="6"/>
</dbReference>
<dbReference type="Proteomes" id="UP000268230">
    <property type="component" value="Chromosome"/>
</dbReference>
<dbReference type="PROSITE" id="PS00455">
    <property type="entry name" value="AMP_BINDING"/>
    <property type="match status" value="2"/>
</dbReference>
<dbReference type="CDD" id="cd19531">
    <property type="entry name" value="LCL_NRPS-like"/>
    <property type="match status" value="1"/>
</dbReference>
<dbReference type="Gene3D" id="2.30.38.10">
    <property type="entry name" value="Luciferase, Domain 3"/>
    <property type="match status" value="1"/>
</dbReference>
<dbReference type="FunFam" id="3.30.559.10:FF:000012">
    <property type="entry name" value="Non-ribosomal peptide synthetase"/>
    <property type="match status" value="1"/>
</dbReference>
<dbReference type="GO" id="GO:0031177">
    <property type="term" value="F:phosphopantetheine binding"/>
    <property type="evidence" value="ECO:0007669"/>
    <property type="project" value="InterPro"/>
</dbReference>
<evidence type="ECO:0000256" key="2">
    <source>
        <dbReference type="ARBA" id="ARBA00022450"/>
    </source>
</evidence>
<dbReference type="GO" id="GO:0043041">
    <property type="term" value="P:amino acid activation for nonribosomal peptide biosynthetic process"/>
    <property type="evidence" value="ECO:0007669"/>
    <property type="project" value="TreeGrafter"/>
</dbReference>
<evidence type="ECO:0000256" key="1">
    <source>
        <dbReference type="ARBA" id="ARBA00001957"/>
    </source>
</evidence>
<dbReference type="InterPro" id="IPR009081">
    <property type="entry name" value="PP-bd_ACP"/>
</dbReference>
<dbReference type="Pfam" id="PF00501">
    <property type="entry name" value="AMP-binding"/>
    <property type="match status" value="2"/>
</dbReference>
<dbReference type="InterPro" id="IPR010071">
    <property type="entry name" value="AA_adenyl_dom"/>
</dbReference>
<dbReference type="InterPro" id="IPR020845">
    <property type="entry name" value="AMP-binding_CS"/>
</dbReference>